<feature type="transmembrane region" description="Helical" evidence="2">
    <location>
        <begin position="106"/>
        <end position="127"/>
    </location>
</feature>
<evidence type="ECO:0000313" key="4">
    <source>
        <dbReference type="Proteomes" id="UP000230750"/>
    </source>
</evidence>
<protein>
    <submittedName>
        <fullName evidence="3">Putative monocarboxylate transporter 13 isoform X2</fullName>
    </submittedName>
</protein>
<dbReference type="AlphaFoldDB" id="A0A2G8KY59"/>
<feature type="region of interest" description="Disordered" evidence="1">
    <location>
        <begin position="197"/>
        <end position="261"/>
    </location>
</feature>
<sequence>MERNEVTRLAKANTFVARLLCKFLFSGSVKAYGVILTTFLDDFKTTHFILGCSFALQMSSCNMASPLVKFLRRFAEYKTLYMFGGMLAAAGYFCRAIFPMNGIWELFIYSAITGIGFGLCNISSVVYMERAFRDSFPTAYSISLFAAYFGIAILPLLSEYLFKSFGIRVDMTVFGALCFMLVPVGLILPSKELKSSDKAQQRRSEEHLPLTAEEMTRRNPNNNTASSSIMDQNRELSGYDRQRETVSTKLESTENLLEEKD</sequence>
<name>A0A2G8KY59_STIJA</name>
<dbReference type="InterPro" id="IPR036259">
    <property type="entry name" value="MFS_trans_sf"/>
</dbReference>
<feature type="compositionally biased region" description="Polar residues" evidence="1">
    <location>
        <begin position="218"/>
        <end position="231"/>
    </location>
</feature>
<dbReference type="InterPro" id="IPR011701">
    <property type="entry name" value="MFS"/>
</dbReference>
<accession>A0A2G8KY59</accession>
<dbReference type="InterPro" id="IPR050327">
    <property type="entry name" value="Proton-linked_MCT"/>
</dbReference>
<dbReference type="OrthoDB" id="10060767at2759"/>
<reference evidence="3 4" key="1">
    <citation type="journal article" date="2017" name="PLoS Biol.">
        <title>The sea cucumber genome provides insights into morphological evolution and visceral regeneration.</title>
        <authorList>
            <person name="Zhang X."/>
            <person name="Sun L."/>
            <person name="Yuan J."/>
            <person name="Sun Y."/>
            <person name="Gao Y."/>
            <person name="Zhang L."/>
            <person name="Li S."/>
            <person name="Dai H."/>
            <person name="Hamel J.F."/>
            <person name="Liu C."/>
            <person name="Yu Y."/>
            <person name="Liu S."/>
            <person name="Lin W."/>
            <person name="Guo K."/>
            <person name="Jin S."/>
            <person name="Xu P."/>
            <person name="Storey K.B."/>
            <person name="Huan P."/>
            <person name="Zhang T."/>
            <person name="Zhou Y."/>
            <person name="Zhang J."/>
            <person name="Lin C."/>
            <person name="Li X."/>
            <person name="Xing L."/>
            <person name="Huo D."/>
            <person name="Sun M."/>
            <person name="Wang L."/>
            <person name="Mercier A."/>
            <person name="Li F."/>
            <person name="Yang H."/>
            <person name="Xiang J."/>
        </authorList>
    </citation>
    <scope>NUCLEOTIDE SEQUENCE [LARGE SCALE GENOMIC DNA]</scope>
    <source>
        <strain evidence="3">Shaxun</strain>
        <tissue evidence="3">Muscle</tissue>
    </source>
</reference>
<comment type="caution">
    <text evidence="3">The sequence shown here is derived from an EMBL/GenBank/DDBJ whole genome shotgun (WGS) entry which is preliminary data.</text>
</comment>
<feature type="transmembrane region" description="Helical" evidence="2">
    <location>
        <begin position="139"/>
        <end position="157"/>
    </location>
</feature>
<keyword evidence="2" id="KW-1133">Transmembrane helix</keyword>
<dbReference type="PANTHER" id="PTHR11360">
    <property type="entry name" value="MONOCARBOXYLATE TRANSPORTER"/>
    <property type="match status" value="1"/>
</dbReference>
<evidence type="ECO:0000256" key="1">
    <source>
        <dbReference type="SAM" id="MobiDB-lite"/>
    </source>
</evidence>
<gene>
    <name evidence="3" type="ORF">BSL78_10150</name>
</gene>
<feature type="compositionally biased region" description="Basic and acidic residues" evidence="1">
    <location>
        <begin position="197"/>
        <end position="208"/>
    </location>
</feature>
<dbReference type="GO" id="GO:0008028">
    <property type="term" value="F:monocarboxylic acid transmembrane transporter activity"/>
    <property type="evidence" value="ECO:0007669"/>
    <property type="project" value="TreeGrafter"/>
</dbReference>
<proteinExistence type="predicted"/>
<feature type="transmembrane region" description="Helical" evidence="2">
    <location>
        <begin position="46"/>
        <end position="68"/>
    </location>
</feature>
<keyword evidence="2" id="KW-0812">Transmembrane</keyword>
<dbReference type="Gene3D" id="1.20.1250.20">
    <property type="entry name" value="MFS general substrate transporter like domains"/>
    <property type="match status" value="1"/>
</dbReference>
<organism evidence="3 4">
    <name type="scientific">Stichopus japonicus</name>
    <name type="common">Sea cucumber</name>
    <dbReference type="NCBI Taxonomy" id="307972"/>
    <lineage>
        <taxon>Eukaryota</taxon>
        <taxon>Metazoa</taxon>
        <taxon>Echinodermata</taxon>
        <taxon>Eleutherozoa</taxon>
        <taxon>Echinozoa</taxon>
        <taxon>Holothuroidea</taxon>
        <taxon>Aspidochirotacea</taxon>
        <taxon>Aspidochirotida</taxon>
        <taxon>Stichopodidae</taxon>
        <taxon>Apostichopus</taxon>
    </lineage>
</organism>
<dbReference type="Pfam" id="PF07690">
    <property type="entry name" value="MFS_1"/>
    <property type="match status" value="1"/>
</dbReference>
<evidence type="ECO:0000313" key="3">
    <source>
        <dbReference type="EMBL" id="PIK52947.1"/>
    </source>
</evidence>
<feature type="transmembrane region" description="Helical" evidence="2">
    <location>
        <begin position="20"/>
        <end position="40"/>
    </location>
</feature>
<keyword evidence="4" id="KW-1185">Reference proteome</keyword>
<feature type="compositionally biased region" description="Basic and acidic residues" evidence="1">
    <location>
        <begin position="232"/>
        <end position="246"/>
    </location>
</feature>
<dbReference type="Proteomes" id="UP000230750">
    <property type="component" value="Unassembled WGS sequence"/>
</dbReference>
<dbReference type="PANTHER" id="PTHR11360:SF303">
    <property type="entry name" value="MAJOR FACILITATOR SUPERFAMILY (MFS) PROFILE DOMAIN-CONTAINING PROTEIN"/>
    <property type="match status" value="1"/>
</dbReference>
<keyword evidence="2" id="KW-0472">Membrane</keyword>
<dbReference type="SUPFAM" id="SSF103473">
    <property type="entry name" value="MFS general substrate transporter"/>
    <property type="match status" value="1"/>
</dbReference>
<feature type="transmembrane region" description="Helical" evidence="2">
    <location>
        <begin position="80"/>
        <end position="100"/>
    </location>
</feature>
<dbReference type="EMBL" id="MRZV01000308">
    <property type="protein sequence ID" value="PIK52947.1"/>
    <property type="molecule type" value="Genomic_DNA"/>
</dbReference>
<evidence type="ECO:0000256" key="2">
    <source>
        <dbReference type="SAM" id="Phobius"/>
    </source>
</evidence>
<feature type="transmembrane region" description="Helical" evidence="2">
    <location>
        <begin position="169"/>
        <end position="188"/>
    </location>
</feature>